<dbReference type="EMBL" id="CP009528">
    <property type="protein sequence ID" value="AKB54360.1"/>
    <property type="molecule type" value="Genomic_DNA"/>
</dbReference>
<dbReference type="PATRIC" id="fig|1434108.4.peg.1687"/>
<dbReference type="RefSeq" id="WP_048118379.1">
    <property type="nucleotide sequence ID" value="NZ_CP009528.1"/>
</dbReference>
<dbReference type="Proteomes" id="UP000033033">
    <property type="component" value="Chromosome"/>
</dbReference>
<dbReference type="KEGG" id="mby:MSBRM_1362"/>
<evidence type="ECO:0000313" key="2">
    <source>
        <dbReference type="Proteomes" id="UP000033033"/>
    </source>
</evidence>
<evidence type="ECO:0000313" key="1">
    <source>
        <dbReference type="EMBL" id="AKB54360.1"/>
    </source>
</evidence>
<reference evidence="1 2" key="1">
    <citation type="submission" date="2014-07" db="EMBL/GenBank/DDBJ databases">
        <title>Methanogenic archaea and the global carbon cycle.</title>
        <authorList>
            <person name="Henriksen J.R."/>
            <person name="Luke J."/>
            <person name="Reinhart S."/>
            <person name="Benedict M.N."/>
            <person name="Youngblut N.D."/>
            <person name="Metcalf M.E."/>
            <person name="Whitaker R.J."/>
            <person name="Metcalf W.W."/>
        </authorList>
    </citation>
    <scope>NUCLEOTIDE SEQUENCE [LARGE SCALE GENOMIC DNA]</scope>
    <source>
        <strain evidence="1 2">MS</strain>
    </source>
</reference>
<proteinExistence type="predicted"/>
<gene>
    <name evidence="1" type="ORF">MSBRM_1362</name>
</gene>
<keyword evidence="2" id="KW-1185">Reference proteome</keyword>
<dbReference type="HOGENOM" id="CLU_065973_0_0_2"/>
<sequence length="320" mass="35830">MLAVETSGLKGITSFTTYDSGELKDCKLEEYNLIHTRYGDLVPQYGDLGFRRKQLAVLSFYKSGKVKNISLEQQTEISTPIGTFPAELVTFFEDGSINSLFPLNGQISGFWSEEEEGELAQKFHFSFPFGEFYAKIIGLRFYPDGRVRSLILWPNERIIIDTPAGKMPVRIGFKLFEDGSIESVEPAEPFPIETPIGSINAYDADALGIDADKNSVCFDERGKLISLITFDIITVRKKTGEKELIFPTLRPGLTTEFEKVPIKLIFDDDTVSIGDARANDYNDDAKTASYKIAECTFLIMRGNYMETKSCDDCSSCQGCM</sequence>
<name>A0A0E3QUP3_METBA</name>
<protein>
    <submittedName>
        <fullName evidence="1">Uncharacterized protein</fullName>
    </submittedName>
</protein>
<dbReference type="STRING" id="1434108.MSBRM_1362"/>
<dbReference type="GeneID" id="24844600"/>
<dbReference type="AlphaFoldDB" id="A0A0E3QUP3"/>
<accession>A0A0E3QUP3</accession>
<organism evidence="1 2">
    <name type="scientific">Methanosarcina barkeri MS</name>
    <dbReference type="NCBI Taxonomy" id="1434108"/>
    <lineage>
        <taxon>Archaea</taxon>
        <taxon>Methanobacteriati</taxon>
        <taxon>Methanobacteriota</taxon>
        <taxon>Stenosarchaea group</taxon>
        <taxon>Methanomicrobia</taxon>
        <taxon>Methanosarcinales</taxon>
        <taxon>Methanosarcinaceae</taxon>
        <taxon>Methanosarcina</taxon>
    </lineage>
</organism>